<accession>A0A2G8LJT0</accession>
<dbReference type="Gene3D" id="3.40.1090.10">
    <property type="entry name" value="Cytosolic phospholipase A2 catalytic domain"/>
    <property type="match status" value="1"/>
</dbReference>
<feature type="domain" description="PNPLA" evidence="6">
    <location>
        <begin position="32"/>
        <end position="190"/>
    </location>
</feature>
<dbReference type="GO" id="GO:2000304">
    <property type="term" value="P:positive regulation of ceramide biosynthetic process"/>
    <property type="evidence" value="ECO:0007669"/>
    <property type="project" value="TreeGrafter"/>
</dbReference>
<keyword evidence="1" id="KW-0677">Repeat</keyword>
<proteinExistence type="predicted"/>
<keyword evidence="3" id="KW-0040">ANK repeat</keyword>
<organism evidence="7 8">
    <name type="scientific">Stichopus japonicus</name>
    <name type="common">Sea cucumber</name>
    <dbReference type="NCBI Taxonomy" id="307972"/>
    <lineage>
        <taxon>Eukaryota</taxon>
        <taxon>Metazoa</taxon>
        <taxon>Echinodermata</taxon>
        <taxon>Eleutherozoa</taxon>
        <taxon>Echinozoa</taxon>
        <taxon>Holothuroidea</taxon>
        <taxon>Aspidochirotacea</taxon>
        <taxon>Aspidochirotida</taxon>
        <taxon>Stichopodidae</taxon>
        <taxon>Apostichopus</taxon>
    </lineage>
</organism>
<protein>
    <submittedName>
        <fullName evidence="7">Putative 85/88 kDa calcium-independent phospholipase A2</fullName>
    </submittedName>
</protein>
<keyword evidence="4" id="KW-0443">Lipid metabolism</keyword>
<evidence type="ECO:0000256" key="2">
    <source>
        <dbReference type="ARBA" id="ARBA00022801"/>
    </source>
</evidence>
<dbReference type="GO" id="GO:0047499">
    <property type="term" value="F:calcium-independent phospholipase A2 activity"/>
    <property type="evidence" value="ECO:0007669"/>
    <property type="project" value="InterPro"/>
</dbReference>
<dbReference type="Proteomes" id="UP000230750">
    <property type="component" value="Unassembled WGS sequence"/>
</dbReference>
<feature type="short sequence motif" description="GXSXG" evidence="5">
    <location>
        <begin position="68"/>
        <end position="72"/>
    </location>
</feature>
<evidence type="ECO:0000256" key="4">
    <source>
        <dbReference type="ARBA" id="ARBA00023098"/>
    </source>
</evidence>
<sequence>MNEVVENMLVVCRDFHCNILDRDPNDRFEKLLCLDGGGSRGIVEVQLLAAIERASDKRIIDCFDWIAGTSAGAVNTGACITEMRKLFFSCTRELFAGSKPYNGERTEGLLKGIYGERKMMEIEKPRIMITGALSNRAPPALHFFRNFKPPAMSSSRIVSFNGRYDHPPCPPDGKLCCTWSTLYPHRRLSG</sequence>
<dbReference type="STRING" id="307972.A0A2G8LJT0"/>
<dbReference type="PANTHER" id="PTHR24139">
    <property type="entry name" value="CALCIUM-INDEPENDENT PHOSPHOLIPASE A2"/>
    <property type="match status" value="1"/>
</dbReference>
<keyword evidence="8" id="KW-1185">Reference proteome</keyword>
<dbReference type="GO" id="GO:0006629">
    <property type="term" value="P:lipid metabolic process"/>
    <property type="evidence" value="ECO:0007669"/>
    <property type="project" value="UniProtKB-KW"/>
</dbReference>
<dbReference type="Pfam" id="PF01734">
    <property type="entry name" value="Patatin"/>
    <property type="match status" value="1"/>
</dbReference>
<evidence type="ECO:0000313" key="7">
    <source>
        <dbReference type="EMBL" id="PIK60472.1"/>
    </source>
</evidence>
<dbReference type="SUPFAM" id="SSF52151">
    <property type="entry name" value="FabD/lysophospholipase-like"/>
    <property type="match status" value="1"/>
</dbReference>
<evidence type="ECO:0000256" key="1">
    <source>
        <dbReference type="ARBA" id="ARBA00022737"/>
    </source>
</evidence>
<keyword evidence="2" id="KW-0378">Hydrolase</keyword>
<dbReference type="EMBL" id="MRZV01000055">
    <property type="protein sequence ID" value="PIK60472.1"/>
    <property type="molecule type" value="Genomic_DNA"/>
</dbReference>
<dbReference type="OrthoDB" id="10021675at2759"/>
<dbReference type="InterPro" id="IPR047148">
    <property type="entry name" value="PLPL9"/>
</dbReference>
<evidence type="ECO:0000259" key="6">
    <source>
        <dbReference type="PROSITE" id="PS51635"/>
    </source>
</evidence>
<dbReference type="PROSITE" id="PS51635">
    <property type="entry name" value="PNPLA"/>
    <property type="match status" value="1"/>
</dbReference>
<dbReference type="PANTHER" id="PTHR24139:SF34">
    <property type="entry name" value="85_88 KDA CALCIUM-INDEPENDENT PHOSPHOLIPASE A2"/>
    <property type="match status" value="1"/>
</dbReference>
<evidence type="ECO:0000256" key="3">
    <source>
        <dbReference type="ARBA" id="ARBA00023043"/>
    </source>
</evidence>
<dbReference type="InterPro" id="IPR002641">
    <property type="entry name" value="PNPLA_dom"/>
</dbReference>
<dbReference type="AlphaFoldDB" id="A0A2G8LJT0"/>
<dbReference type="GO" id="GO:0005739">
    <property type="term" value="C:mitochondrion"/>
    <property type="evidence" value="ECO:0007669"/>
    <property type="project" value="TreeGrafter"/>
</dbReference>
<evidence type="ECO:0000313" key="8">
    <source>
        <dbReference type="Proteomes" id="UP000230750"/>
    </source>
</evidence>
<dbReference type="GO" id="GO:0052816">
    <property type="term" value="F:long-chain fatty acyl-CoA hydrolase activity"/>
    <property type="evidence" value="ECO:0007669"/>
    <property type="project" value="TreeGrafter"/>
</dbReference>
<evidence type="ECO:0000256" key="5">
    <source>
        <dbReference type="PROSITE-ProRule" id="PRU01161"/>
    </source>
</evidence>
<comment type="caution">
    <text evidence="7">The sequence shown here is derived from an EMBL/GenBank/DDBJ whole genome shotgun (WGS) entry which is preliminary data.</text>
</comment>
<feature type="short sequence motif" description="GXGXXG" evidence="5">
    <location>
        <begin position="36"/>
        <end position="41"/>
    </location>
</feature>
<name>A0A2G8LJT0_STIJA</name>
<gene>
    <name evidence="7" type="ORF">BSL78_02581</name>
</gene>
<comment type="caution">
    <text evidence="5">Lacks conserved residue(s) required for the propagation of feature annotation.</text>
</comment>
<dbReference type="InterPro" id="IPR016035">
    <property type="entry name" value="Acyl_Trfase/lysoPLipase"/>
</dbReference>
<reference evidence="7 8" key="1">
    <citation type="journal article" date="2017" name="PLoS Biol.">
        <title>The sea cucumber genome provides insights into morphological evolution and visceral regeneration.</title>
        <authorList>
            <person name="Zhang X."/>
            <person name="Sun L."/>
            <person name="Yuan J."/>
            <person name="Sun Y."/>
            <person name="Gao Y."/>
            <person name="Zhang L."/>
            <person name="Li S."/>
            <person name="Dai H."/>
            <person name="Hamel J.F."/>
            <person name="Liu C."/>
            <person name="Yu Y."/>
            <person name="Liu S."/>
            <person name="Lin W."/>
            <person name="Guo K."/>
            <person name="Jin S."/>
            <person name="Xu P."/>
            <person name="Storey K.B."/>
            <person name="Huan P."/>
            <person name="Zhang T."/>
            <person name="Zhou Y."/>
            <person name="Zhang J."/>
            <person name="Lin C."/>
            <person name="Li X."/>
            <person name="Xing L."/>
            <person name="Huo D."/>
            <person name="Sun M."/>
            <person name="Wang L."/>
            <person name="Mercier A."/>
            <person name="Li F."/>
            <person name="Yang H."/>
            <person name="Xiang J."/>
        </authorList>
    </citation>
    <scope>NUCLEOTIDE SEQUENCE [LARGE SCALE GENOMIC DNA]</scope>
    <source>
        <strain evidence="7">Shaxun</strain>
        <tissue evidence="7">Muscle</tissue>
    </source>
</reference>